<comment type="caution">
    <text evidence="1">The sequence shown here is derived from an EMBL/GenBank/DDBJ whole genome shotgun (WGS) entry which is preliminary data.</text>
</comment>
<organism evidence="1 2">
    <name type="scientific">Leptospira noguchii str. 2007001578</name>
    <dbReference type="NCBI Taxonomy" id="1049974"/>
    <lineage>
        <taxon>Bacteria</taxon>
        <taxon>Pseudomonadati</taxon>
        <taxon>Spirochaetota</taxon>
        <taxon>Spirochaetia</taxon>
        <taxon>Leptospirales</taxon>
        <taxon>Leptospiraceae</taxon>
        <taxon>Leptospira</taxon>
    </lineage>
</organism>
<proteinExistence type="predicted"/>
<gene>
    <name evidence="1" type="ORF">LEP1GSC035_4456</name>
</gene>
<evidence type="ECO:0000313" key="1">
    <source>
        <dbReference type="EMBL" id="EMN01551.1"/>
    </source>
</evidence>
<evidence type="ECO:0000313" key="2">
    <source>
        <dbReference type="Proteomes" id="UP000012099"/>
    </source>
</evidence>
<reference evidence="1 2" key="1">
    <citation type="submission" date="2013-01" db="EMBL/GenBank/DDBJ databases">
        <authorList>
            <person name="Harkins D.M."/>
            <person name="Durkin A.S."/>
            <person name="Brinkac L.M."/>
            <person name="Haft D.H."/>
            <person name="Selengut J.D."/>
            <person name="Sanka R."/>
            <person name="DePew J."/>
            <person name="Purushe J."/>
            <person name="Whelen A.C."/>
            <person name="Vinetz J.M."/>
            <person name="Sutton G.G."/>
            <person name="Nierman W.C."/>
            <person name="Fouts D.E."/>
        </authorList>
    </citation>
    <scope>NUCLEOTIDE SEQUENCE [LARGE SCALE GENOMIC DNA]</scope>
    <source>
        <strain evidence="1 2">2007001578</strain>
    </source>
</reference>
<dbReference type="EMBL" id="AHMH02000051">
    <property type="protein sequence ID" value="EMN01551.1"/>
    <property type="molecule type" value="Genomic_DNA"/>
</dbReference>
<name>A0ABN0J3N4_9LEPT</name>
<dbReference type="Proteomes" id="UP000012099">
    <property type="component" value="Unassembled WGS sequence"/>
</dbReference>
<protein>
    <submittedName>
        <fullName evidence="1">Uncharacterized protein</fullName>
    </submittedName>
</protein>
<accession>A0ABN0J3N4</accession>
<keyword evidence="2" id="KW-1185">Reference proteome</keyword>
<sequence length="41" mass="4646">MSFYASLMKSNAKTIEAQQNPLSNSAFRFLRVALETQHFAP</sequence>